<evidence type="ECO:0008006" key="3">
    <source>
        <dbReference type="Google" id="ProtNLM"/>
    </source>
</evidence>
<dbReference type="Gene3D" id="3.90.10.10">
    <property type="entry name" value="Cytochrome C3"/>
    <property type="match status" value="3"/>
</dbReference>
<accession>A0A948RRA7</accession>
<dbReference type="CDD" id="cd08168">
    <property type="entry name" value="Cytochrom_C3"/>
    <property type="match status" value="1"/>
</dbReference>
<proteinExistence type="predicted"/>
<dbReference type="EMBL" id="JAHJDP010000012">
    <property type="protein sequence ID" value="MBU2689568.1"/>
    <property type="molecule type" value="Genomic_DNA"/>
</dbReference>
<protein>
    <recommendedName>
        <fullName evidence="3">Cytochrome c7-like domain-containing protein</fullName>
    </recommendedName>
</protein>
<dbReference type="InterPro" id="IPR036280">
    <property type="entry name" value="Multihaem_cyt_sf"/>
</dbReference>
<evidence type="ECO:0000313" key="1">
    <source>
        <dbReference type="EMBL" id="MBU2689568.1"/>
    </source>
</evidence>
<dbReference type="SUPFAM" id="SSF48695">
    <property type="entry name" value="Multiheme cytochromes"/>
    <property type="match status" value="1"/>
</dbReference>
<dbReference type="AlphaFoldDB" id="A0A948RRA7"/>
<name>A0A948RRA7_UNCEI</name>
<dbReference type="PANTHER" id="PTHR39425">
    <property type="entry name" value="LIPOPROTEIN CYTOCHROME C"/>
    <property type="match status" value="1"/>
</dbReference>
<evidence type="ECO:0000313" key="2">
    <source>
        <dbReference type="Proteomes" id="UP000777784"/>
    </source>
</evidence>
<gene>
    <name evidence="1" type="ORF">KJ970_01450</name>
</gene>
<dbReference type="Proteomes" id="UP000777784">
    <property type="component" value="Unassembled WGS sequence"/>
</dbReference>
<organism evidence="1 2">
    <name type="scientific">Eiseniibacteriota bacterium</name>
    <dbReference type="NCBI Taxonomy" id="2212470"/>
    <lineage>
        <taxon>Bacteria</taxon>
        <taxon>Candidatus Eiseniibacteriota</taxon>
    </lineage>
</organism>
<comment type="caution">
    <text evidence="1">The sequence shown here is derived from an EMBL/GenBank/DDBJ whole genome shotgun (WGS) entry which is preliminary data.</text>
</comment>
<sequence>MSGLTKAGTLLALSLTFLLVSQEVAGVERLSFSHRLHIEDAELTCADCHAIRGEGESMAGYRRAGMQACANCHDIEDDAGCTLCHSDKEISPSYDLPSIQYFSHVNHSGDRFDCAACHPGVAQSETLDALPLPASGACGDCHAKEGIKPSDHTFDWEHHHGPRATLDSQSCDLCHQEQQDCLTCHEGDNLSAEKSPHPLSYLYSHGPDARLESTRCESCHRDQVFCMECHASYSVKPLFHDKAGWLSGAHGAEARRDLGQCILCHEEAEASVLCGSCHN</sequence>
<reference evidence="1" key="1">
    <citation type="submission" date="2021-05" db="EMBL/GenBank/DDBJ databases">
        <title>Energy efficiency and biological interactions define the core microbiome of deep oligotrophic groundwater.</title>
        <authorList>
            <person name="Mehrshad M."/>
            <person name="Lopez-Fernandez M."/>
            <person name="Bell E."/>
            <person name="Bernier-Latmani R."/>
            <person name="Bertilsson S."/>
            <person name="Dopson M."/>
        </authorList>
    </citation>
    <scope>NUCLEOTIDE SEQUENCE</scope>
    <source>
        <strain evidence="1">Modern_marine.mb.64</strain>
    </source>
</reference>
<dbReference type="PANTHER" id="PTHR39425:SF1">
    <property type="entry name" value="CYTOCHROME C7-LIKE DOMAIN-CONTAINING PROTEIN"/>
    <property type="match status" value="1"/>
</dbReference>